<dbReference type="PANTHER" id="PTHR46791:SF7">
    <property type="entry name" value="INTEGRASE CATALYTIC DOMAIN-CONTAINING PROTEIN"/>
    <property type="match status" value="1"/>
</dbReference>
<accession>A0A3P9IHU1</accession>
<proteinExistence type="predicted"/>
<dbReference type="InterPro" id="IPR058913">
    <property type="entry name" value="Integrase_dom_put"/>
</dbReference>
<evidence type="ECO:0000256" key="1">
    <source>
        <dbReference type="SAM" id="Phobius"/>
    </source>
</evidence>
<sequence length="401" mass="46118">MPLDEAISRMCCLVKGGVWRSVAATALYITATLNGKKNFFFFWEGGSFYLLSVFFLITDLSYLLESLSFNVNFLCPIPPTLQVGTTLISKEDIERLIFLGTTLSETASILEISRPTLYKLMREYGIRRQKFSDIFDQELDEVIRAIQSNHPHVGEVMLNGELRARNIIVQRHRLRDPVQRVDFAGAQSRRTSAVQRRTYSVPFPNYKWHINGNHKLIIWKLVIHTAVDGYSRFLTFLTDHGGENVLIWEDMRVHKGVNSVLTLLSSIHNPRVERLNCDLNYNPIDLFCLHYTFPESTAHLRNFRQHSTVILSPLRETEPLFSFSLKTLVFQFHSATSASVTERSPESRQSSDYIFIPITDQDLQELSATVNPLENDENQGKTLHQKVQEFIYNKLSTGQHC</sequence>
<dbReference type="Pfam" id="PF24764">
    <property type="entry name" value="rva_4"/>
    <property type="match status" value="1"/>
</dbReference>
<protein>
    <recommendedName>
        <fullName evidence="2">Integrase core domain-containing protein</fullName>
    </recommendedName>
</protein>
<dbReference type="Gene3D" id="1.10.10.60">
    <property type="entry name" value="Homeodomain-like"/>
    <property type="match status" value="1"/>
</dbReference>
<dbReference type="AlphaFoldDB" id="A0A3P9IHU1"/>
<name>A0A3P9IHU1_ORYLA</name>
<dbReference type="Proteomes" id="UP000265200">
    <property type="component" value="Chromosome 7"/>
</dbReference>
<keyword evidence="1" id="KW-0812">Transmembrane</keyword>
<reference evidence="3" key="4">
    <citation type="submission" date="2025-09" db="UniProtKB">
        <authorList>
            <consortium name="Ensembl"/>
        </authorList>
    </citation>
    <scope>IDENTIFICATION</scope>
    <source>
        <strain evidence="3">HSOK</strain>
    </source>
</reference>
<evidence type="ECO:0000313" key="3">
    <source>
        <dbReference type="Ensembl" id="ENSORLP00015019400.1"/>
    </source>
</evidence>
<keyword evidence="1" id="KW-0472">Membrane</keyword>
<dbReference type="Ensembl" id="ENSORLT00015028329.1">
    <property type="protein sequence ID" value="ENSORLP00015019400.1"/>
    <property type="gene ID" value="ENSORLG00015020488.1"/>
</dbReference>
<feature type="transmembrane region" description="Helical" evidence="1">
    <location>
        <begin position="41"/>
        <end position="64"/>
    </location>
</feature>
<feature type="domain" description="Integrase core" evidence="2">
    <location>
        <begin position="199"/>
        <end position="237"/>
    </location>
</feature>
<reference evidence="3" key="3">
    <citation type="submission" date="2025-08" db="UniProtKB">
        <authorList>
            <consortium name="Ensembl"/>
        </authorList>
    </citation>
    <scope>IDENTIFICATION</scope>
    <source>
        <strain evidence="3">HSOK</strain>
    </source>
</reference>
<keyword evidence="1" id="KW-1133">Transmembrane helix</keyword>
<evidence type="ECO:0000259" key="2">
    <source>
        <dbReference type="Pfam" id="PF24764"/>
    </source>
</evidence>
<reference key="1">
    <citation type="journal article" date="2007" name="Nature">
        <title>The medaka draft genome and insights into vertebrate genome evolution.</title>
        <authorList>
            <person name="Kasahara M."/>
            <person name="Naruse K."/>
            <person name="Sasaki S."/>
            <person name="Nakatani Y."/>
            <person name="Qu W."/>
            <person name="Ahsan B."/>
            <person name="Yamada T."/>
            <person name="Nagayasu Y."/>
            <person name="Doi K."/>
            <person name="Kasai Y."/>
            <person name="Jindo T."/>
            <person name="Kobayashi D."/>
            <person name="Shimada A."/>
            <person name="Toyoda A."/>
            <person name="Kuroki Y."/>
            <person name="Fujiyama A."/>
            <person name="Sasaki T."/>
            <person name="Shimizu A."/>
            <person name="Asakawa S."/>
            <person name="Shimizu N."/>
            <person name="Hashimoto S."/>
            <person name="Yang J."/>
            <person name="Lee Y."/>
            <person name="Matsushima K."/>
            <person name="Sugano S."/>
            <person name="Sakaizumi M."/>
            <person name="Narita T."/>
            <person name="Ohishi K."/>
            <person name="Haga S."/>
            <person name="Ohta F."/>
            <person name="Nomoto H."/>
            <person name="Nogata K."/>
            <person name="Morishita T."/>
            <person name="Endo T."/>
            <person name="Shin-I T."/>
            <person name="Takeda H."/>
            <person name="Morishita S."/>
            <person name="Kohara Y."/>
        </authorList>
    </citation>
    <scope>NUCLEOTIDE SEQUENCE [LARGE SCALE GENOMIC DNA]</scope>
    <source>
        <strain>Hd-rR</strain>
    </source>
</reference>
<organism evidence="3 4">
    <name type="scientific">Oryzias latipes</name>
    <name type="common">Japanese rice fish</name>
    <name type="synonym">Japanese killifish</name>
    <dbReference type="NCBI Taxonomy" id="8090"/>
    <lineage>
        <taxon>Eukaryota</taxon>
        <taxon>Metazoa</taxon>
        <taxon>Chordata</taxon>
        <taxon>Craniata</taxon>
        <taxon>Vertebrata</taxon>
        <taxon>Euteleostomi</taxon>
        <taxon>Actinopterygii</taxon>
        <taxon>Neopterygii</taxon>
        <taxon>Teleostei</taxon>
        <taxon>Neoteleostei</taxon>
        <taxon>Acanthomorphata</taxon>
        <taxon>Ovalentaria</taxon>
        <taxon>Atherinomorphae</taxon>
        <taxon>Beloniformes</taxon>
        <taxon>Adrianichthyidae</taxon>
        <taxon>Oryziinae</taxon>
        <taxon>Oryzias</taxon>
    </lineage>
</organism>
<evidence type="ECO:0000313" key="4">
    <source>
        <dbReference type="Proteomes" id="UP000265200"/>
    </source>
</evidence>
<reference evidence="3 4" key="2">
    <citation type="submission" date="2017-04" db="EMBL/GenBank/DDBJ databases">
        <title>CpG methylation of centromeres and impact of large insertions on vertebrate speciation.</title>
        <authorList>
            <person name="Ichikawa K."/>
            <person name="Yoshimura J."/>
            <person name="Morishita S."/>
        </authorList>
    </citation>
    <scope>NUCLEOTIDE SEQUENCE</scope>
    <source>
        <strain evidence="3 4">HSOK</strain>
    </source>
</reference>
<dbReference type="PANTHER" id="PTHR46791">
    <property type="entry name" value="EXPRESSED PROTEIN"/>
    <property type="match status" value="1"/>
</dbReference>